<evidence type="ECO:0000313" key="1">
    <source>
        <dbReference type="EMBL" id="AFZ70831.1"/>
    </source>
</evidence>
<protein>
    <submittedName>
        <fullName evidence="1">Uncharacterized protein</fullName>
    </submittedName>
</protein>
<dbReference type="InParanoid" id="L0AAD4"/>
<dbReference type="AlphaFoldDB" id="L0AAD4"/>
<dbReference type="HOGENOM" id="CLU_1551730_0_0_2"/>
<accession>L0AAD4</accession>
<dbReference type="EMBL" id="CP003378">
    <property type="protein sequence ID" value="AFZ70831.1"/>
    <property type="molecule type" value="Genomic_DNA"/>
</dbReference>
<name>L0AAD4_CALLD</name>
<evidence type="ECO:0000313" key="2">
    <source>
        <dbReference type="Proteomes" id="UP000010469"/>
    </source>
</evidence>
<gene>
    <name evidence="1" type="ordered locus">Calag_1109</name>
</gene>
<dbReference type="KEGG" id="clg:Calag_1109"/>
<dbReference type="eggNOG" id="arCOG08615">
    <property type="taxonomic scope" value="Archaea"/>
</dbReference>
<dbReference type="Proteomes" id="UP000010469">
    <property type="component" value="Chromosome"/>
</dbReference>
<sequence>MMSWEKEGYKLIYKKSNKGDFILLKGNIQQERERVLLKIGGKNIEKIFNEIEKVLKEKKLIEEESSSNNSIRLKLNQDIGPIVAGFLILIRRSREPLDWITYFEPLIQGDKYLGSKEVLYHIWFLSVDLSNSINKKLSLKYQLNPKILDSVGAATKIIAKKMWKIA</sequence>
<organism evidence="1 2">
    <name type="scientific">Caldisphaera lagunensis (strain DSM 15908 / JCM 11604 / ANMR 0165 / IC-154)</name>
    <dbReference type="NCBI Taxonomy" id="1056495"/>
    <lineage>
        <taxon>Archaea</taxon>
        <taxon>Thermoproteota</taxon>
        <taxon>Thermoprotei</taxon>
        <taxon>Acidilobales</taxon>
        <taxon>Caldisphaeraceae</taxon>
        <taxon>Caldisphaera</taxon>
    </lineage>
</organism>
<reference evidence="2" key="1">
    <citation type="submission" date="2012-03" db="EMBL/GenBank/DDBJ databases">
        <title>Complete genome of Caldisphaera lagunensis DSM 15908.</title>
        <authorList>
            <person name="Lucas S."/>
            <person name="Copeland A."/>
            <person name="Lapidus A."/>
            <person name="Glavina del Rio T."/>
            <person name="Dalin E."/>
            <person name="Tice H."/>
            <person name="Bruce D."/>
            <person name="Goodwin L."/>
            <person name="Pitluck S."/>
            <person name="Peters L."/>
            <person name="Mikhailova N."/>
            <person name="Teshima H."/>
            <person name="Kyrpides N."/>
            <person name="Mavromatis K."/>
            <person name="Ivanova N."/>
            <person name="Brettin T."/>
            <person name="Detter J.C."/>
            <person name="Han C."/>
            <person name="Larimer F."/>
            <person name="Land M."/>
            <person name="Hauser L."/>
            <person name="Markowitz V."/>
            <person name="Cheng J.-F."/>
            <person name="Hugenholtz P."/>
            <person name="Woyke T."/>
            <person name="Wu D."/>
            <person name="Spring S."/>
            <person name="Schroeder M."/>
            <person name="Brambilla E."/>
            <person name="Klenk H.-P."/>
            <person name="Eisen J.A."/>
        </authorList>
    </citation>
    <scope>NUCLEOTIDE SEQUENCE [LARGE SCALE GENOMIC DNA]</scope>
    <source>
        <strain evidence="2">DSM 15908 / JCM 11604 / IC-154</strain>
    </source>
</reference>
<proteinExistence type="predicted"/>
<keyword evidence="2" id="KW-1185">Reference proteome</keyword>